<keyword evidence="2" id="KW-1185">Reference proteome</keyword>
<proteinExistence type="predicted"/>
<gene>
    <name evidence="1" type="ORF">DZC73_01950</name>
</gene>
<reference evidence="1 2" key="2">
    <citation type="submission" date="2018-12" db="EMBL/GenBank/DDBJ databases">
        <title>Rhizobacter gummiphilus sp. nov., a rubber-degrading bacterium isolated from the soil of a botanical garden in Japan.</title>
        <authorList>
            <person name="Shunsuke S.S."/>
        </authorList>
    </citation>
    <scope>NUCLEOTIDE SEQUENCE [LARGE SCALE GENOMIC DNA]</scope>
    <source>
        <strain evidence="1 2">S-16</strain>
    </source>
</reference>
<reference evidence="1 2" key="1">
    <citation type="submission" date="2018-08" db="EMBL/GenBank/DDBJ databases">
        <authorList>
            <person name="Khan S.A."/>
            <person name="Jeon C.O."/>
            <person name="Chun B.H."/>
            <person name="Jeong S.E."/>
        </authorList>
    </citation>
    <scope>NUCLEOTIDE SEQUENCE [LARGE SCALE GENOMIC DNA]</scope>
    <source>
        <strain evidence="1 2">S-16</strain>
    </source>
</reference>
<dbReference type="AlphaFoldDB" id="A0A3N7HVH1"/>
<comment type="caution">
    <text evidence="1">The sequence shown here is derived from an EMBL/GenBank/DDBJ whole genome shotgun (WGS) entry which is preliminary data.</text>
</comment>
<protein>
    <submittedName>
        <fullName evidence="1">Uncharacterized protein</fullName>
    </submittedName>
</protein>
<evidence type="ECO:0000313" key="2">
    <source>
        <dbReference type="Proteomes" id="UP000267464"/>
    </source>
</evidence>
<dbReference type="Proteomes" id="UP000267464">
    <property type="component" value="Unassembled WGS sequence"/>
</dbReference>
<dbReference type="EMBL" id="QUSW01000001">
    <property type="protein sequence ID" value="RQP25843.1"/>
    <property type="molecule type" value="Genomic_DNA"/>
</dbReference>
<accession>A0A3N7HVH1</accession>
<name>A0A3N7HVH1_9BURK</name>
<organism evidence="1 2">
    <name type="scientific">Piscinibacter terrae</name>
    <dbReference type="NCBI Taxonomy" id="2496871"/>
    <lineage>
        <taxon>Bacteria</taxon>
        <taxon>Pseudomonadati</taxon>
        <taxon>Pseudomonadota</taxon>
        <taxon>Betaproteobacteria</taxon>
        <taxon>Burkholderiales</taxon>
        <taxon>Sphaerotilaceae</taxon>
        <taxon>Piscinibacter</taxon>
    </lineage>
</organism>
<evidence type="ECO:0000313" key="1">
    <source>
        <dbReference type="EMBL" id="RQP25843.1"/>
    </source>
</evidence>
<sequence>MPSTRAGIAGNAQASQARQVGSTALTSFFRSRSAEDLIATASKGLEAEHHALKAQIETASTPEKFSALSVALDSQPPASQTQGAAALGERFAKHIEHMGFQDGFNTLKTMAELAAKLKTHPGSAANVADFADAMLRASSRIIKEANGPNGAGLTPDNRRNIAKQARVLQEALGQALAANDSGRTPARFEKLLGSAFGTGTLVSAEFGLNKLPCLTSHMPSATDQDKARIAAMLLQILTCAKGPIGMEAVCQPRLDPKVGPFHAVHQVIADRGLDLAKYPPLKELLDGLQESADLSHALYGTPAEVAEKMHQFAAEDGLKMKAASPQTIHAETVRSFGYLIDAAKANNPAALPQVIASVLDAYAPFVDDRQAMIEQLVKDHGVMGAAHATRGTPQEVARELTSVATADIKMRKAAADNALSRPQSTVESLHWTEPTDADLNAMIEGQTLQNFEAQSRRLQAENPAALQAGVQAMARAYAPFVRDAVKLDPQAMLDKLAAG</sequence>